<evidence type="ECO:0000256" key="1">
    <source>
        <dbReference type="ARBA" id="ARBA00005417"/>
    </source>
</evidence>
<dbReference type="InterPro" id="IPR027417">
    <property type="entry name" value="P-loop_NTPase"/>
</dbReference>
<dbReference type="PANTHER" id="PTHR43335">
    <property type="entry name" value="ABC TRANSPORTER, ATP-BINDING PROTEIN"/>
    <property type="match status" value="1"/>
</dbReference>
<dbReference type="SMART" id="SM00382">
    <property type="entry name" value="AAA"/>
    <property type="match status" value="1"/>
</dbReference>
<dbReference type="InterPro" id="IPR003439">
    <property type="entry name" value="ABC_transporter-like_ATP-bd"/>
</dbReference>
<gene>
    <name evidence="6" type="ORF">D806_051990</name>
</gene>
<reference evidence="6 7" key="1">
    <citation type="journal article" date="2013" name="Genome Announc.">
        <title>Draft genome sequence of MKD8, a conjugal recipient Mycobacterium smegmatis strain.</title>
        <authorList>
            <person name="Gray T.A."/>
            <person name="Palumbo M.J."/>
            <person name="Derbyshire K.M."/>
        </authorList>
    </citation>
    <scope>NUCLEOTIDE SEQUENCE [LARGE SCALE GENOMIC DNA]</scope>
    <source>
        <strain evidence="6 7">MKD8</strain>
    </source>
</reference>
<evidence type="ECO:0000313" key="7">
    <source>
        <dbReference type="Proteomes" id="UP000011200"/>
    </source>
</evidence>
<dbReference type="EMBL" id="CP027541">
    <property type="protein sequence ID" value="AWT56149.1"/>
    <property type="molecule type" value="Genomic_DNA"/>
</dbReference>
<keyword evidence="3" id="KW-0547">Nucleotide-binding</keyword>
<comment type="similarity">
    <text evidence="1">Belongs to the ABC transporter superfamily.</text>
</comment>
<protein>
    <submittedName>
        <fullName evidence="6">ABC-type multidrug transport system ATPase component</fullName>
    </submittedName>
</protein>
<dbReference type="PROSITE" id="PS50893">
    <property type="entry name" value="ABC_TRANSPORTER_2"/>
    <property type="match status" value="1"/>
</dbReference>
<dbReference type="GO" id="GO:0016887">
    <property type="term" value="F:ATP hydrolysis activity"/>
    <property type="evidence" value="ECO:0007669"/>
    <property type="project" value="InterPro"/>
</dbReference>
<dbReference type="RefSeq" id="WP_003896712.1">
    <property type="nucleotide sequence ID" value="NZ_CP027541.1"/>
</dbReference>
<keyword evidence="4" id="KW-0067">ATP-binding</keyword>
<dbReference type="GO" id="GO:0005524">
    <property type="term" value="F:ATP binding"/>
    <property type="evidence" value="ECO:0007669"/>
    <property type="project" value="UniProtKB-KW"/>
</dbReference>
<evidence type="ECO:0000259" key="5">
    <source>
        <dbReference type="PROSITE" id="PS50893"/>
    </source>
</evidence>
<dbReference type="Proteomes" id="UP000011200">
    <property type="component" value="Chromosome"/>
</dbReference>
<feature type="domain" description="ABC transporter" evidence="5">
    <location>
        <begin position="2"/>
        <end position="227"/>
    </location>
</feature>
<dbReference type="SUPFAM" id="SSF52540">
    <property type="entry name" value="P-loop containing nucleoside triphosphate hydrolases"/>
    <property type="match status" value="1"/>
</dbReference>
<accession>A0A2U9PWG2</accession>
<keyword evidence="2" id="KW-0813">Transport</keyword>
<dbReference type="Pfam" id="PF00005">
    <property type="entry name" value="ABC_tran"/>
    <property type="match status" value="1"/>
</dbReference>
<organism evidence="6 7">
    <name type="scientific">Mycolicibacterium smegmatis (strain MKD8)</name>
    <name type="common">Mycobacterium smegmatis</name>
    <dbReference type="NCBI Taxonomy" id="1214915"/>
    <lineage>
        <taxon>Bacteria</taxon>
        <taxon>Bacillati</taxon>
        <taxon>Actinomycetota</taxon>
        <taxon>Actinomycetes</taxon>
        <taxon>Mycobacteriales</taxon>
        <taxon>Mycobacteriaceae</taxon>
        <taxon>Mycolicibacterium</taxon>
    </lineage>
</organism>
<name>A0A2U9PWG2_MYCSE</name>
<dbReference type="InterPro" id="IPR003593">
    <property type="entry name" value="AAA+_ATPase"/>
</dbReference>
<evidence type="ECO:0000256" key="2">
    <source>
        <dbReference type="ARBA" id="ARBA00022448"/>
    </source>
</evidence>
<evidence type="ECO:0000256" key="4">
    <source>
        <dbReference type="ARBA" id="ARBA00022840"/>
    </source>
</evidence>
<dbReference type="Gene3D" id="3.40.50.300">
    <property type="entry name" value="P-loop containing nucleotide triphosphate hydrolases"/>
    <property type="match status" value="1"/>
</dbReference>
<reference evidence="7" key="2">
    <citation type="submission" date="2018-03" db="EMBL/GenBank/DDBJ databases">
        <authorList>
            <person name="Derbyshire K."/>
            <person name="Gray T.A."/>
            <person name="Champion M."/>
        </authorList>
    </citation>
    <scope>NUCLEOTIDE SEQUENCE [LARGE SCALE GENOMIC DNA]</scope>
    <source>
        <strain evidence="7">MKD8</strain>
    </source>
</reference>
<evidence type="ECO:0000256" key="3">
    <source>
        <dbReference type="ARBA" id="ARBA00022741"/>
    </source>
</evidence>
<sequence>MIEITRLVKRFGATVAVDDVTASFPAGTVTGLLGLNGAGKTTLLRLIAGLDHPDSGDVTLCGRPIRDHADPMRTLGVHFDPDAMDPRHTAERHLRWLAALGGIDGGRVDAVLAEVGLDELRHRRIANLSMGARQRLAIASALLGDPQVLVFDEPVNGLDVPGIVWLRELLHRLAGRGCTVVVASHLLGEVVLTADRLLVLQRGKVKVAGALADVTPAGADPRDHLESLLLETVDA</sequence>
<dbReference type="PANTHER" id="PTHR43335:SF4">
    <property type="entry name" value="ABC TRANSPORTER, ATP-BINDING PROTEIN"/>
    <property type="match status" value="1"/>
</dbReference>
<proteinExistence type="inferred from homology"/>
<evidence type="ECO:0000313" key="6">
    <source>
        <dbReference type="EMBL" id="AWT56149.1"/>
    </source>
</evidence>
<dbReference type="AlphaFoldDB" id="A0A2U9PWG2"/>